<dbReference type="EMBL" id="FR824118">
    <property type="protein sequence ID" value="CCA19572.1"/>
    <property type="molecule type" value="Genomic_DNA"/>
</dbReference>
<sequence length="100" mass="11435">MQQLDFFLHGLAVDVVYTLQQGVKTLDDVGIPELVDLQLELTEDASVLWFQKGRRVRRKHVSCHVGKWSVEAMRQHAVKKKKHVPIFRAQSFIEAGSPVL</sequence>
<accession>F0WEE0</accession>
<dbReference type="AlphaFoldDB" id="F0WEE0"/>
<reference evidence="1" key="2">
    <citation type="submission" date="2011-02" db="EMBL/GenBank/DDBJ databases">
        <authorList>
            <person name="MacLean D."/>
        </authorList>
    </citation>
    <scope>NUCLEOTIDE SEQUENCE</scope>
</reference>
<name>F0WEE0_9STRA</name>
<proteinExistence type="predicted"/>
<gene>
    <name evidence="1" type="primary">AlNc14C73G4997</name>
    <name evidence="1" type="ORF">ALNC14_057150</name>
</gene>
<dbReference type="HOGENOM" id="CLU_2311396_0_0_1"/>
<protein>
    <submittedName>
        <fullName evidence="1">AlNc14C73G4997 protein</fullName>
    </submittedName>
</protein>
<reference evidence="1" key="1">
    <citation type="journal article" date="2011" name="PLoS Biol.">
        <title>Gene gain and loss during evolution of obligate parasitism in the white rust pathogen of Arabidopsis thaliana.</title>
        <authorList>
            <person name="Kemen E."/>
            <person name="Gardiner A."/>
            <person name="Schultz-Larsen T."/>
            <person name="Kemen A.C."/>
            <person name="Balmuth A.L."/>
            <person name="Robert-Seilaniantz A."/>
            <person name="Bailey K."/>
            <person name="Holub E."/>
            <person name="Studholme D.J."/>
            <person name="Maclean D."/>
            <person name="Jones J.D."/>
        </authorList>
    </citation>
    <scope>NUCLEOTIDE SEQUENCE</scope>
</reference>
<organism evidence="1">
    <name type="scientific">Albugo laibachii Nc14</name>
    <dbReference type="NCBI Taxonomy" id="890382"/>
    <lineage>
        <taxon>Eukaryota</taxon>
        <taxon>Sar</taxon>
        <taxon>Stramenopiles</taxon>
        <taxon>Oomycota</taxon>
        <taxon>Peronosporomycetes</taxon>
        <taxon>Albuginales</taxon>
        <taxon>Albuginaceae</taxon>
        <taxon>Albugo</taxon>
    </lineage>
</organism>
<evidence type="ECO:0000313" key="1">
    <source>
        <dbReference type="EMBL" id="CCA19572.1"/>
    </source>
</evidence>